<comment type="caution">
    <text evidence="3">The sequence shown here is derived from an EMBL/GenBank/DDBJ whole genome shotgun (WGS) entry which is preliminary data.</text>
</comment>
<keyword evidence="1" id="KW-0862">Zinc</keyword>
<dbReference type="Gene3D" id="3.30.40.10">
    <property type="entry name" value="Zinc/RING finger domain, C3HC4 (zinc finger)"/>
    <property type="match status" value="1"/>
</dbReference>
<dbReference type="InterPro" id="IPR049016">
    <property type="entry name" value="MYO6_lever"/>
</dbReference>
<dbReference type="InterPro" id="IPR013083">
    <property type="entry name" value="Znf_RING/FYVE/PHD"/>
</dbReference>
<name>A0ABQ8FII1_9FUNG</name>
<dbReference type="InterPro" id="IPR000048">
    <property type="entry name" value="IQ_motif_EF-hand-BS"/>
</dbReference>
<dbReference type="PANTHER" id="PTHR14991">
    <property type="entry name" value="RING FINGER PROTEIN 32"/>
    <property type="match status" value="1"/>
</dbReference>
<keyword evidence="4" id="KW-1185">Reference proteome</keyword>
<evidence type="ECO:0000313" key="4">
    <source>
        <dbReference type="Proteomes" id="UP001648503"/>
    </source>
</evidence>
<dbReference type="Proteomes" id="UP001648503">
    <property type="component" value="Unassembled WGS sequence"/>
</dbReference>
<dbReference type="Pfam" id="PF21521">
    <property type="entry name" value="MYO6_lever"/>
    <property type="match status" value="1"/>
</dbReference>
<dbReference type="SMART" id="SM00184">
    <property type="entry name" value="RING"/>
    <property type="match status" value="1"/>
</dbReference>
<dbReference type="PANTHER" id="PTHR14991:SF0">
    <property type="entry name" value="RING FINGER PROTEIN 32"/>
    <property type="match status" value="1"/>
</dbReference>
<reference evidence="3 4" key="1">
    <citation type="submission" date="2021-02" db="EMBL/GenBank/DDBJ databases">
        <title>Variation within the Batrachochytrium salamandrivorans European outbreak.</title>
        <authorList>
            <person name="Kelly M."/>
            <person name="Pasmans F."/>
            <person name="Shea T.P."/>
            <person name="Munoz J.F."/>
            <person name="Carranza S."/>
            <person name="Cuomo C.A."/>
            <person name="Martel A."/>
        </authorList>
    </citation>
    <scope>NUCLEOTIDE SEQUENCE [LARGE SCALE GENOMIC DNA]</scope>
    <source>
        <strain evidence="3 4">AMFP18/2</strain>
    </source>
</reference>
<dbReference type="PROSITE" id="PS50089">
    <property type="entry name" value="ZF_RING_2"/>
    <property type="match status" value="1"/>
</dbReference>
<evidence type="ECO:0000313" key="3">
    <source>
        <dbReference type="EMBL" id="KAH6598864.1"/>
    </source>
</evidence>
<gene>
    <name evidence="3" type="ORF">BASA50_003371</name>
</gene>
<keyword evidence="1" id="KW-0479">Metal-binding</keyword>
<evidence type="ECO:0000259" key="2">
    <source>
        <dbReference type="PROSITE" id="PS50089"/>
    </source>
</evidence>
<dbReference type="InterPro" id="IPR001841">
    <property type="entry name" value="Znf_RING"/>
</dbReference>
<accession>A0ABQ8FII1</accession>
<dbReference type="InterPro" id="IPR042862">
    <property type="entry name" value="RNF32"/>
</dbReference>
<dbReference type="SMART" id="SM00015">
    <property type="entry name" value="IQ"/>
    <property type="match status" value="1"/>
</dbReference>
<dbReference type="Gene3D" id="6.10.220.10">
    <property type="match status" value="1"/>
</dbReference>
<evidence type="ECO:0000256" key="1">
    <source>
        <dbReference type="PROSITE-ProRule" id="PRU00175"/>
    </source>
</evidence>
<organism evidence="3 4">
    <name type="scientific">Batrachochytrium salamandrivorans</name>
    <dbReference type="NCBI Taxonomy" id="1357716"/>
    <lineage>
        <taxon>Eukaryota</taxon>
        <taxon>Fungi</taxon>
        <taxon>Fungi incertae sedis</taxon>
        <taxon>Chytridiomycota</taxon>
        <taxon>Chytridiomycota incertae sedis</taxon>
        <taxon>Chytridiomycetes</taxon>
        <taxon>Rhizophydiales</taxon>
        <taxon>Rhizophydiales incertae sedis</taxon>
        <taxon>Batrachochytrium</taxon>
    </lineage>
</organism>
<dbReference type="SUPFAM" id="SSF57850">
    <property type="entry name" value="RING/U-box"/>
    <property type="match status" value="1"/>
</dbReference>
<dbReference type="PROSITE" id="PS50096">
    <property type="entry name" value="IQ"/>
    <property type="match status" value="1"/>
</dbReference>
<sequence>MHSNDRSSHQSIHTNVFKGPMYAAAIQDHLARIHLQNTRQFSTLQQPSSVLPSLRPTKPKYILSLRQRQLKKWSKDTERLNKPSSVSIINKTAFEDDGYDSVLDPPRRILTLAEKLGIVVKPAERLSDHAWSTIKSKTISRGDISHPCPICQEPFTVQDQNCLDSYEKHVQLKCCPLCRDTDYQKMLTAEGRRQYRSDCAIRIQKTWRMWACRKKYLAYRHTYPPKDPILLEKYHMDKLEKYNNALVASMQSSTQKLDGFIQSLDIHVAASKRIIESTMAAMQGLQVTKKTDVDWDETYIAACERETDTCAICIMPLNPNQHTEKQRQREIGIRTTPSGKPHTKRVRLGLLSCSHIFHWICLERLERFDIGRSIHVCPICRASYEKREL</sequence>
<protein>
    <recommendedName>
        <fullName evidence="2">RING-type domain-containing protein</fullName>
    </recommendedName>
</protein>
<feature type="domain" description="RING-type" evidence="2">
    <location>
        <begin position="310"/>
        <end position="381"/>
    </location>
</feature>
<keyword evidence="1" id="KW-0863">Zinc-finger</keyword>
<proteinExistence type="predicted"/>
<dbReference type="EMBL" id="JAFCIX010000093">
    <property type="protein sequence ID" value="KAH6598864.1"/>
    <property type="molecule type" value="Genomic_DNA"/>
</dbReference>